<dbReference type="InterPro" id="IPR011129">
    <property type="entry name" value="CSD"/>
</dbReference>
<dbReference type="PANTHER" id="PTHR46565">
    <property type="entry name" value="COLD SHOCK DOMAIN PROTEIN 2"/>
    <property type="match status" value="1"/>
</dbReference>
<feature type="compositionally biased region" description="Basic and acidic residues" evidence="1">
    <location>
        <begin position="71"/>
        <end position="81"/>
    </location>
</feature>
<dbReference type="Gene3D" id="2.40.50.140">
    <property type="entry name" value="Nucleic acid-binding proteins"/>
    <property type="match status" value="1"/>
</dbReference>
<dbReference type="GeneID" id="24425764"/>
<dbReference type="PROSITE" id="PS00352">
    <property type="entry name" value="CSD_1"/>
    <property type="match status" value="1"/>
</dbReference>
<feature type="domain" description="CSD" evidence="2">
    <location>
        <begin position="3"/>
        <end position="67"/>
    </location>
</feature>
<evidence type="ECO:0000259" key="2">
    <source>
        <dbReference type="PROSITE" id="PS51857"/>
    </source>
</evidence>
<dbReference type="VEuPathDB" id="PiroplasmaDB:BmR1_04g05600"/>
<dbReference type="SMART" id="SM00357">
    <property type="entry name" value="CSP"/>
    <property type="match status" value="1"/>
</dbReference>
<reference evidence="3 4" key="1">
    <citation type="journal article" date="2012" name="Nucleic Acids Res.">
        <title>Sequencing of the smallest Apicomplexan genome from the human pathogen Babesia microti.</title>
        <authorList>
            <person name="Cornillot E."/>
            <person name="Hadj-Kaddour K."/>
            <person name="Dassouli A."/>
            <person name="Noel B."/>
            <person name="Ranwez V."/>
            <person name="Vacherie B."/>
            <person name="Augagneur Y."/>
            <person name="Bres V."/>
            <person name="Duclos A."/>
            <person name="Randazzo S."/>
            <person name="Carcy B."/>
            <person name="Debierre-Grockiego F."/>
            <person name="Delbecq S."/>
            <person name="Moubri-Menage K."/>
            <person name="Shams-Eldin H."/>
            <person name="Usmani-Brown S."/>
            <person name="Bringaud F."/>
            <person name="Wincker P."/>
            <person name="Vivares C.P."/>
            <person name="Schwarz R.T."/>
            <person name="Schetters T.P."/>
            <person name="Krause P.J."/>
            <person name="Gorenflot A."/>
            <person name="Berry V."/>
            <person name="Barbe V."/>
            <person name="Ben Mamoun C."/>
        </authorList>
    </citation>
    <scope>NUCLEOTIDE SEQUENCE [LARGE SCALE GENOMIC DNA]</scope>
    <source>
        <strain evidence="3 4">RI</strain>
    </source>
</reference>
<dbReference type="RefSeq" id="XP_012649726.1">
    <property type="nucleotide sequence ID" value="XM_012794272.1"/>
</dbReference>
<feature type="region of interest" description="Disordered" evidence="1">
    <location>
        <begin position="67"/>
        <end position="111"/>
    </location>
</feature>
<dbReference type="PANTHER" id="PTHR46565:SF20">
    <property type="entry name" value="COLD SHOCK DOMAIN-CONTAINING PROTEIN 4"/>
    <property type="match status" value="1"/>
</dbReference>
<dbReference type="SUPFAM" id="SSF50249">
    <property type="entry name" value="Nucleic acid-binding proteins"/>
    <property type="match status" value="1"/>
</dbReference>
<dbReference type="KEGG" id="bmic:BmR1_04g05600"/>
<proteinExistence type="predicted"/>
<dbReference type="Proteomes" id="UP000002899">
    <property type="component" value="Chromosome IV"/>
</dbReference>
<dbReference type="PROSITE" id="PS51857">
    <property type="entry name" value="CSD_2"/>
    <property type="match status" value="1"/>
</dbReference>
<dbReference type="InterPro" id="IPR012340">
    <property type="entry name" value="NA-bd_OB-fold"/>
</dbReference>
<reference evidence="3 4" key="2">
    <citation type="journal article" date="2013" name="PLoS ONE">
        <title>Whole genome mapping and re-organization of the nuclear and mitochondrial genomes of Babesia microti isolates.</title>
        <authorList>
            <person name="Cornillot E."/>
            <person name="Dassouli A."/>
            <person name="Garg A."/>
            <person name="Pachikara N."/>
            <person name="Randazzo S."/>
            <person name="Depoix D."/>
            <person name="Carcy B."/>
            <person name="Delbecq S."/>
            <person name="Frutos R."/>
            <person name="Silva J.C."/>
            <person name="Sutton R."/>
            <person name="Krause P.J."/>
            <person name="Mamoun C.B."/>
        </authorList>
    </citation>
    <scope>NUCLEOTIDE SEQUENCE [LARGE SCALE GENOMIC DNA]</scope>
    <source>
        <strain evidence="3 4">RI</strain>
    </source>
</reference>
<dbReference type="OrthoDB" id="422005at2759"/>
<dbReference type="InterPro" id="IPR002059">
    <property type="entry name" value="CSP_DNA-bd"/>
</dbReference>
<dbReference type="EMBL" id="LN871599">
    <property type="protein sequence ID" value="CCF75318.1"/>
    <property type="molecule type" value="Genomic_DNA"/>
</dbReference>
<evidence type="ECO:0000313" key="3">
    <source>
        <dbReference type="EMBL" id="CCF75318.1"/>
    </source>
</evidence>
<evidence type="ECO:0000256" key="1">
    <source>
        <dbReference type="SAM" id="MobiDB-lite"/>
    </source>
</evidence>
<protein>
    <submittedName>
        <fullName evidence="3">Glycine-rich protein 2</fullName>
    </submittedName>
</protein>
<name>I7J8C4_BABMR</name>
<accession>I7J8C4</accession>
<keyword evidence="4" id="KW-1185">Reference proteome</keyword>
<gene>
    <name evidence="3" type="ORF">BmR1_04g05600</name>
</gene>
<evidence type="ECO:0000313" key="4">
    <source>
        <dbReference type="Proteomes" id="UP000002899"/>
    </source>
</evidence>
<organism evidence="3 4">
    <name type="scientific">Babesia microti (strain RI)</name>
    <dbReference type="NCBI Taxonomy" id="1133968"/>
    <lineage>
        <taxon>Eukaryota</taxon>
        <taxon>Sar</taxon>
        <taxon>Alveolata</taxon>
        <taxon>Apicomplexa</taxon>
        <taxon>Aconoidasida</taxon>
        <taxon>Piroplasmida</taxon>
        <taxon>Babesiidae</taxon>
        <taxon>Babesia</taxon>
    </lineage>
</organism>
<reference evidence="3 4" key="3">
    <citation type="journal article" date="2016" name="Sci. Rep.">
        <title>Genome-wide diversity and gene expression profiling of Babesia microti isolates identify polymorphic genes that mediate host-pathogen interactions.</title>
        <authorList>
            <person name="Silva J.C."/>
            <person name="Cornillot E."/>
            <person name="McCracken C."/>
            <person name="Usmani-Brown S."/>
            <person name="Dwivedi A."/>
            <person name="Ifeonu O.O."/>
            <person name="Crabtree J."/>
            <person name="Gotia H.T."/>
            <person name="Virji A.Z."/>
            <person name="Reynes C."/>
            <person name="Colinge J."/>
            <person name="Kumar V."/>
            <person name="Lawres L."/>
            <person name="Pazzi J.E."/>
            <person name="Pablo J.V."/>
            <person name="Hung C."/>
            <person name="Brancato J."/>
            <person name="Kumari P."/>
            <person name="Orvis J."/>
            <person name="Tretina K."/>
            <person name="Chibucos M."/>
            <person name="Ott S."/>
            <person name="Sadzewicz L."/>
            <person name="Sengamalay N."/>
            <person name="Shetty A.C."/>
            <person name="Su Q."/>
            <person name="Tallon L."/>
            <person name="Fraser C.M."/>
            <person name="Frutos R."/>
            <person name="Molina D.M."/>
            <person name="Krause P.J."/>
            <person name="Ben Mamoun C."/>
        </authorList>
    </citation>
    <scope>NUCLEOTIDE SEQUENCE [LARGE SCALE GENOMIC DNA]</scope>
    <source>
        <strain evidence="3 4">RI</strain>
    </source>
</reference>
<dbReference type="GO" id="GO:0003676">
    <property type="term" value="F:nucleic acid binding"/>
    <property type="evidence" value="ECO:0007669"/>
    <property type="project" value="InterPro"/>
</dbReference>
<dbReference type="PRINTS" id="PR00050">
    <property type="entry name" value="COLDSHOCK"/>
</dbReference>
<dbReference type="InterPro" id="IPR019844">
    <property type="entry name" value="CSD_CS"/>
</dbReference>
<dbReference type="Pfam" id="PF00313">
    <property type="entry name" value="CSD"/>
    <property type="match status" value="1"/>
</dbReference>
<sequence length="111" mass="12449">MVRLSGKCKWFNSIKGYGFITLETGEDVFVHQSEIHAVGFRSLAENEPVELEVINEDNRKKAVKVTGPKGDYVKGADDTRYNDGFNPRSSGYRSGNGSGGSYRNNDYNDRY</sequence>
<dbReference type="AlphaFoldDB" id="I7J8C4"/>
<dbReference type="CDD" id="cd04458">
    <property type="entry name" value="CSP_CDS"/>
    <property type="match status" value="1"/>
</dbReference>